<sequence length="109" mass="11485">MTEETNPEESTPPPPTGAPARSPSNSVVTRASMMWVATAAGLLVLVLLIIFILQNQESVTLHYLGLNGTVSIGVGLFIGAVGGGIIVAIAGTVRIIQLRARVRRNKPRL</sequence>
<comment type="caution">
    <text evidence="8">The sequence shown here is derived from an EMBL/GenBank/DDBJ whole genome shotgun (WGS) entry which is preliminary data.</text>
</comment>
<keyword evidence="4 6" id="KW-0472">Membrane</keyword>
<feature type="transmembrane region" description="Helical" evidence="6">
    <location>
        <begin position="72"/>
        <end position="96"/>
    </location>
</feature>
<proteinExistence type="predicted"/>
<keyword evidence="3 6" id="KW-1133">Transmembrane helix</keyword>
<evidence type="ECO:0000256" key="1">
    <source>
        <dbReference type="ARBA" id="ARBA00022475"/>
    </source>
</evidence>
<keyword evidence="1" id="KW-1003">Cell membrane</keyword>
<gene>
    <name evidence="8" type="ORF">G6034_13320</name>
</gene>
<keyword evidence="2 6" id="KW-0812">Transmembrane</keyword>
<dbReference type="AlphaFoldDB" id="A0A7Y7LZD5"/>
<dbReference type="Pfam" id="PF06305">
    <property type="entry name" value="LapA_dom"/>
    <property type="match status" value="1"/>
</dbReference>
<evidence type="ECO:0000256" key="6">
    <source>
        <dbReference type="SAM" id="Phobius"/>
    </source>
</evidence>
<protein>
    <submittedName>
        <fullName evidence="8">DUF1049 domain-containing protein</fullName>
    </submittedName>
</protein>
<evidence type="ECO:0000256" key="3">
    <source>
        <dbReference type="ARBA" id="ARBA00022989"/>
    </source>
</evidence>
<reference evidence="8 9" key="1">
    <citation type="submission" date="2020-02" db="EMBL/GenBank/DDBJ databases">
        <title>Genome sequence of strain AETb3-4.</title>
        <authorList>
            <person name="Gao J."/>
            <person name="Zhang X."/>
        </authorList>
    </citation>
    <scope>NUCLEOTIDE SEQUENCE [LARGE SCALE GENOMIC DNA]</scope>
    <source>
        <strain evidence="8 9">AETb3-4</strain>
    </source>
</reference>
<name>A0A7Y7LZD5_9MICC</name>
<dbReference type="Proteomes" id="UP000543556">
    <property type="component" value="Unassembled WGS sequence"/>
</dbReference>
<dbReference type="GO" id="GO:0005886">
    <property type="term" value="C:plasma membrane"/>
    <property type="evidence" value="ECO:0007669"/>
    <property type="project" value="InterPro"/>
</dbReference>
<feature type="transmembrane region" description="Helical" evidence="6">
    <location>
        <begin position="31"/>
        <end position="52"/>
    </location>
</feature>
<accession>A0A7Y7LZD5</accession>
<evidence type="ECO:0000313" key="9">
    <source>
        <dbReference type="Proteomes" id="UP000543556"/>
    </source>
</evidence>
<dbReference type="RefSeq" id="WP_176635599.1">
    <property type="nucleotide sequence ID" value="NZ_JAAMFM010000021.1"/>
</dbReference>
<evidence type="ECO:0000256" key="2">
    <source>
        <dbReference type="ARBA" id="ARBA00022692"/>
    </source>
</evidence>
<feature type="domain" description="Lipopolysaccharide assembly protein A" evidence="7">
    <location>
        <begin position="54"/>
        <end position="106"/>
    </location>
</feature>
<dbReference type="InterPro" id="IPR010445">
    <property type="entry name" value="LapA_dom"/>
</dbReference>
<evidence type="ECO:0000259" key="7">
    <source>
        <dbReference type="Pfam" id="PF06305"/>
    </source>
</evidence>
<feature type="region of interest" description="Disordered" evidence="5">
    <location>
        <begin position="1"/>
        <end position="24"/>
    </location>
</feature>
<evidence type="ECO:0000313" key="8">
    <source>
        <dbReference type="EMBL" id="NVM95872.1"/>
    </source>
</evidence>
<evidence type="ECO:0000256" key="4">
    <source>
        <dbReference type="ARBA" id="ARBA00023136"/>
    </source>
</evidence>
<organism evidence="8 9">
    <name type="scientific">Arthrobacter wenxiniae</name>
    <dbReference type="NCBI Taxonomy" id="2713570"/>
    <lineage>
        <taxon>Bacteria</taxon>
        <taxon>Bacillati</taxon>
        <taxon>Actinomycetota</taxon>
        <taxon>Actinomycetes</taxon>
        <taxon>Micrococcales</taxon>
        <taxon>Micrococcaceae</taxon>
        <taxon>Arthrobacter</taxon>
    </lineage>
</organism>
<dbReference type="EMBL" id="JAAMFM010000021">
    <property type="protein sequence ID" value="NVM95872.1"/>
    <property type="molecule type" value="Genomic_DNA"/>
</dbReference>
<evidence type="ECO:0000256" key="5">
    <source>
        <dbReference type="SAM" id="MobiDB-lite"/>
    </source>
</evidence>
<keyword evidence="9" id="KW-1185">Reference proteome</keyword>